<proteinExistence type="predicted"/>
<evidence type="ECO:0000313" key="2">
    <source>
        <dbReference type="Proteomes" id="UP000559256"/>
    </source>
</evidence>
<name>A0A8H5BU88_9AGAR</name>
<comment type="caution">
    <text evidence="1">The sequence shown here is derived from an EMBL/GenBank/DDBJ whole genome shotgun (WGS) entry which is preliminary data.</text>
</comment>
<protein>
    <submittedName>
        <fullName evidence="1">Uncharacterized protein</fullName>
    </submittedName>
</protein>
<gene>
    <name evidence="1" type="ORF">D9758_018606</name>
</gene>
<keyword evidence="2" id="KW-1185">Reference proteome</keyword>
<dbReference type="SUPFAM" id="SSF55658">
    <property type="entry name" value="L9 N-domain-like"/>
    <property type="match status" value="1"/>
</dbReference>
<dbReference type="EMBL" id="JAACJM010000361">
    <property type="protein sequence ID" value="KAF5328477.1"/>
    <property type="molecule type" value="Genomic_DNA"/>
</dbReference>
<dbReference type="Proteomes" id="UP000559256">
    <property type="component" value="Unassembled WGS sequence"/>
</dbReference>
<dbReference type="OrthoDB" id="3110572at2759"/>
<dbReference type="InterPro" id="IPR009027">
    <property type="entry name" value="Ribosomal_bL9/RNase_H1_N"/>
</dbReference>
<reference evidence="1 2" key="1">
    <citation type="journal article" date="2020" name="ISME J.">
        <title>Uncovering the hidden diversity of litter-decomposition mechanisms in mushroom-forming fungi.</title>
        <authorList>
            <person name="Floudas D."/>
            <person name="Bentzer J."/>
            <person name="Ahren D."/>
            <person name="Johansson T."/>
            <person name="Persson P."/>
            <person name="Tunlid A."/>
        </authorList>
    </citation>
    <scope>NUCLEOTIDE SEQUENCE [LARGE SCALE GENOMIC DNA]</scope>
    <source>
        <strain evidence="1 2">CBS 291.85</strain>
    </source>
</reference>
<dbReference type="AlphaFoldDB" id="A0A8H5BU88"/>
<accession>A0A8H5BU88</accession>
<evidence type="ECO:0000313" key="1">
    <source>
        <dbReference type="EMBL" id="KAF5328477.1"/>
    </source>
</evidence>
<organism evidence="1 2">
    <name type="scientific">Tetrapyrgos nigripes</name>
    <dbReference type="NCBI Taxonomy" id="182062"/>
    <lineage>
        <taxon>Eukaryota</taxon>
        <taxon>Fungi</taxon>
        <taxon>Dikarya</taxon>
        <taxon>Basidiomycota</taxon>
        <taxon>Agaricomycotina</taxon>
        <taxon>Agaricomycetes</taxon>
        <taxon>Agaricomycetidae</taxon>
        <taxon>Agaricales</taxon>
        <taxon>Marasmiineae</taxon>
        <taxon>Marasmiaceae</taxon>
        <taxon>Tetrapyrgos</taxon>
    </lineage>
</organism>
<sequence length="373" mass="41938">MANKTTKCQLISCIPHLLERVREQYKKIDDQLSPSPVAFFETLYTQYVLDTRRSTTRSEGFQKVIDEFQEVVSTMQRLGQRLYSEGGITSELKEAEELTQKANSVVHWAEDLECGAMEGLPVLERLYTQRRLKFQRSLLLEVAAPPPETTPTPVQATAVVIPAIREVSRPSSSSMSDTPPPALPAVEPPSYISIRADSTQGQSKVYYAWNYCLTPEEIQAMWPDDERSSGYVVSRGMRIGFFAHWAIVEALTTGVSGMFQKKFSRFDMALQEYTRVLSGASHVYSSPKILRAPGPSSRHPHPNRLFSLHDPGLQDRDLKFKVDSHQNIRVYAAVPRITHVSVDTTISDPPGVEVWVPVNSAPRVIDISDEEDE</sequence>